<evidence type="ECO:0000313" key="2">
    <source>
        <dbReference type="EMBL" id="PSR52515.1"/>
    </source>
</evidence>
<keyword evidence="3" id="KW-1185">Reference proteome</keyword>
<reference evidence="2 3" key="1">
    <citation type="submission" date="2018-03" db="EMBL/GenBank/DDBJ databases">
        <title>Adhaeribacter sp. HMF7605 Genome sequencing and assembly.</title>
        <authorList>
            <person name="Kang H."/>
            <person name="Kang J."/>
            <person name="Cha I."/>
            <person name="Kim H."/>
            <person name="Joh K."/>
        </authorList>
    </citation>
    <scope>NUCLEOTIDE SEQUENCE [LARGE SCALE GENOMIC DNA]</scope>
    <source>
        <strain evidence="2 3">HMF7605</strain>
    </source>
</reference>
<keyword evidence="1" id="KW-0812">Transmembrane</keyword>
<proteinExistence type="predicted"/>
<gene>
    <name evidence="2" type="ORF">AHMF7605_02735</name>
</gene>
<keyword evidence="1" id="KW-0472">Membrane</keyword>
<evidence type="ECO:0000256" key="1">
    <source>
        <dbReference type="SAM" id="Phobius"/>
    </source>
</evidence>
<sequence length="71" mass="8507">MDTVIFLLSIFWIAVGWIAMVKHKFWKLDTSNAFLVRDKYLCGWFNFSSPWLLLFRFGNTKASQIEFIRIK</sequence>
<dbReference type="AlphaFoldDB" id="A0A2T2YAH2"/>
<comment type="caution">
    <text evidence="2">The sequence shown here is derived from an EMBL/GenBank/DDBJ whole genome shotgun (WGS) entry which is preliminary data.</text>
</comment>
<dbReference type="EMBL" id="PYFT01000001">
    <property type="protein sequence ID" value="PSR52515.1"/>
    <property type="molecule type" value="Genomic_DNA"/>
</dbReference>
<protein>
    <submittedName>
        <fullName evidence="2">Uncharacterized protein</fullName>
    </submittedName>
</protein>
<evidence type="ECO:0000313" key="3">
    <source>
        <dbReference type="Proteomes" id="UP000240357"/>
    </source>
</evidence>
<organism evidence="2 3">
    <name type="scientific">Adhaeribacter arboris</name>
    <dbReference type="NCBI Taxonomy" id="2072846"/>
    <lineage>
        <taxon>Bacteria</taxon>
        <taxon>Pseudomonadati</taxon>
        <taxon>Bacteroidota</taxon>
        <taxon>Cytophagia</taxon>
        <taxon>Cytophagales</taxon>
        <taxon>Hymenobacteraceae</taxon>
        <taxon>Adhaeribacter</taxon>
    </lineage>
</organism>
<dbReference type="Proteomes" id="UP000240357">
    <property type="component" value="Unassembled WGS sequence"/>
</dbReference>
<keyword evidence="1" id="KW-1133">Transmembrane helix</keyword>
<feature type="transmembrane region" description="Helical" evidence="1">
    <location>
        <begin position="6"/>
        <end position="21"/>
    </location>
</feature>
<accession>A0A2T2YAH2</accession>
<name>A0A2T2YAH2_9BACT</name>